<name>A0A7G9TG94_PSEMX</name>
<protein>
    <submittedName>
        <fullName evidence="1">Uncharacterized protein</fullName>
    </submittedName>
</protein>
<sequence>MDSQNSPPTFTENPAPRQTYRLTLRIEGAPGPLEIVSSAAQYDVVNPECLPPPKGNPGGHTSAVPTHDIPLRLQRVSDNEYAGVVHVDGMVDADYHGRGVCRWKLIQAQVQLQAPGAQGGTRFVAKLNGDEVSQGTAKAIHYWKARYPSEPGADSYRDYGQPDLQKVPADQREEFFDIVLTAGEA</sequence>
<dbReference type="Proteomes" id="UP000515838">
    <property type="component" value="Chromosome"/>
</dbReference>
<dbReference type="AlphaFoldDB" id="A0A7G9TG94"/>
<accession>A0A7G9TG94</accession>
<evidence type="ECO:0000313" key="2">
    <source>
        <dbReference type="Proteomes" id="UP000515838"/>
    </source>
</evidence>
<proteinExistence type="predicted"/>
<dbReference type="RefSeq" id="WP_187574313.1">
    <property type="nucleotide sequence ID" value="NZ_CP060731.1"/>
</dbReference>
<reference evidence="1 2" key="1">
    <citation type="submission" date="2020-08" db="EMBL/GenBank/DDBJ databases">
        <title>Streptomycin Non-resistant strain, P. mexicana.</title>
        <authorList>
            <person name="Ganesh-Kumar S."/>
            <person name="Zhe T."/>
            <person name="Yu Z."/>
            <person name="Min Y."/>
        </authorList>
    </citation>
    <scope>NUCLEOTIDE SEQUENCE [LARGE SCALE GENOMIC DNA]</scope>
    <source>
        <strain evidence="1 2">GTZY2</strain>
    </source>
</reference>
<dbReference type="GeneID" id="81470674"/>
<organism evidence="1 2">
    <name type="scientific">Pseudoxanthomonas mexicana</name>
    <dbReference type="NCBI Taxonomy" id="128785"/>
    <lineage>
        <taxon>Bacteria</taxon>
        <taxon>Pseudomonadati</taxon>
        <taxon>Pseudomonadota</taxon>
        <taxon>Gammaproteobacteria</taxon>
        <taxon>Lysobacterales</taxon>
        <taxon>Lysobacteraceae</taxon>
        <taxon>Pseudoxanthomonas</taxon>
    </lineage>
</organism>
<dbReference type="EMBL" id="CP060731">
    <property type="protein sequence ID" value="QNN79119.1"/>
    <property type="molecule type" value="Genomic_DNA"/>
</dbReference>
<gene>
    <name evidence="1" type="ORF">IAE60_06830</name>
</gene>
<evidence type="ECO:0000313" key="1">
    <source>
        <dbReference type="EMBL" id="QNN79119.1"/>
    </source>
</evidence>